<dbReference type="Proteomes" id="UP000233551">
    <property type="component" value="Unassembled WGS sequence"/>
</dbReference>
<keyword evidence="2" id="KW-1185">Reference proteome</keyword>
<evidence type="ECO:0000313" key="2">
    <source>
        <dbReference type="Proteomes" id="UP000233551"/>
    </source>
</evidence>
<dbReference type="AlphaFoldDB" id="A0A2I0K9B8"/>
<evidence type="ECO:0000313" key="1">
    <source>
        <dbReference type="EMBL" id="PKI64770.1"/>
    </source>
</evidence>
<dbReference type="PANTHER" id="PTHR11439">
    <property type="entry name" value="GAG-POL-RELATED RETROTRANSPOSON"/>
    <property type="match status" value="1"/>
</dbReference>
<dbReference type="EMBL" id="PGOL01000795">
    <property type="protein sequence ID" value="PKI64770.1"/>
    <property type="molecule type" value="Genomic_DNA"/>
</dbReference>
<accession>A0A2I0K9B8</accession>
<sequence>MQDSKKASMLMLNDISLSNAQSPSTHKERDRMSRIPYVSVIGSIMYVMLCTRLDISYALNVMSQYQSYPGALSWKSFKQETVADSTTNAEYIAASNVAKEATWIKKFVAELVVVPSIADPIDLYCDNNGAIAQAKEPRSYQRSKHILKRFHFISGIIDRRDVKICRIPTYKNLTDPLTKPLVQHKHEAHTKSLDIREMPD</sequence>
<comment type="caution">
    <text evidence="1">The sequence shown here is derived from an EMBL/GenBank/DDBJ whole genome shotgun (WGS) entry which is preliminary data.</text>
</comment>
<proteinExistence type="predicted"/>
<dbReference type="PANTHER" id="PTHR11439:SF496">
    <property type="entry name" value="RNA-DIRECTED DNA POLYMERASE"/>
    <property type="match status" value="1"/>
</dbReference>
<dbReference type="CDD" id="cd09272">
    <property type="entry name" value="RNase_HI_RT_Ty1"/>
    <property type="match status" value="1"/>
</dbReference>
<name>A0A2I0K9B8_PUNGR</name>
<reference evidence="1 2" key="1">
    <citation type="submission" date="2017-11" db="EMBL/GenBank/DDBJ databases">
        <title>De-novo sequencing of pomegranate (Punica granatum L.) genome.</title>
        <authorList>
            <person name="Akparov Z."/>
            <person name="Amiraslanov A."/>
            <person name="Hajiyeva S."/>
            <person name="Abbasov M."/>
            <person name="Kaur K."/>
            <person name="Hamwieh A."/>
            <person name="Solovyev V."/>
            <person name="Salamov A."/>
            <person name="Braich B."/>
            <person name="Kosarev P."/>
            <person name="Mahmoud A."/>
            <person name="Hajiyev E."/>
            <person name="Babayeva S."/>
            <person name="Izzatullayeva V."/>
            <person name="Mammadov A."/>
            <person name="Mammadov A."/>
            <person name="Sharifova S."/>
            <person name="Ojaghi J."/>
            <person name="Eynullazada K."/>
            <person name="Bayramov B."/>
            <person name="Abdulazimova A."/>
            <person name="Shahmuradov I."/>
        </authorList>
    </citation>
    <scope>NUCLEOTIDE SEQUENCE [LARGE SCALE GENOMIC DNA]</scope>
    <source>
        <strain evidence="2">cv. AG2017</strain>
        <tissue evidence="1">Leaf</tissue>
    </source>
</reference>
<organism evidence="1 2">
    <name type="scientific">Punica granatum</name>
    <name type="common">Pomegranate</name>
    <dbReference type="NCBI Taxonomy" id="22663"/>
    <lineage>
        <taxon>Eukaryota</taxon>
        <taxon>Viridiplantae</taxon>
        <taxon>Streptophyta</taxon>
        <taxon>Embryophyta</taxon>
        <taxon>Tracheophyta</taxon>
        <taxon>Spermatophyta</taxon>
        <taxon>Magnoliopsida</taxon>
        <taxon>eudicotyledons</taxon>
        <taxon>Gunneridae</taxon>
        <taxon>Pentapetalae</taxon>
        <taxon>rosids</taxon>
        <taxon>malvids</taxon>
        <taxon>Myrtales</taxon>
        <taxon>Lythraceae</taxon>
        <taxon>Punica</taxon>
    </lineage>
</organism>
<protein>
    <recommendedName>
        <fullName evidence="3">Secreted RxLR effector protein 161-like</fullName>
    </recommendedName>
</protein>
<gene>
    <name evidence="1" type="ORF">CRG98_014839</name>
</gene>
<dbReference type="STRING" id="22663.A0A2I0K9B8"/>
<evidence type="ECO:0008006" key="3">
    <source>
        <dbReference type="Google" id="ProtNLM"/>
    </source>
</evidence>